<evidence type="ECO:0000256" key="3">
    <source>
        <dbReference type="ARBA" id="ARBA00023110"/>
    </source>
</evidence>
<dbReference type="PANTHER" id="PTHR43811">
    <property type="entry name" value="FKBP-TYPE PEPTIDYL-PROLYL CIS-TRANS ISOMERASE FKPA"/>
    <property type="match status" value="1"/>
</dbReference>
<dbReference type="InterPro" id="IPR036944">
    <property type="entry name" value="PPIase_FKBP_N_sf"/>
</dbReference>
<dbReference type="AlphaFoldDB" id="Q7UKI6"/>
<protein>
    <recommendedName>
        <fullName evidence="6">Peptidyl-prolyl cis-trans isomerase</fullName>
        <ecNumber evidence="6">5.2.1.8</ecNumber>
    </recommendedName>
</protein>
<comment type="catalytic activity">
    <reaction evidence="1 5 6">
        <text>[protein]-peptidylproline (omega=180) = [protein]-peptidylproline (omega=0)</text>
        <dbReference type="Rhea" id="RHEA:16237"/>
        <dbReference type="Rhea" id="RHEA-COMP:10747"/>
        <dbReference type="Rhea" id="RHEA-COMP:10748"/>
        <dbReference type="ChEBI" id="CHEBI:83833"/>
        <dbReference type="ChEBI" id="CHEBI:83834"/>
        <dbReference type="EC" id="5.2.1.8"/>
    </reaction>
</comment>
<dbReference type="EC" id="5.2.1.8" evidence="6"/>
<dbReference type="eggNOG" id="COG0545">
    <property type="taxonomic scope" value="Bacteria"/>
</dbReference>
<sequence>MPRLSRLIPTLCLATFVMTSPGNAQDDSAAKVDDQLGYFLGFTVGNSFVQQGFEPTDFTVEGMNQGLKDALSEKDPALSDEQLQEIQGKIQAMMQKRQAERMAELKKQGVMNKEKSDLWLKQNAKAKGIKELEGGLQYKVVKEGEGASPTAEDTVAVHYTGKLTNGEVFDSSVERGQPAKFPVGRVIQGWQMALQKMKVGSKWMLYIPPELAYGENGSPPKIGPNEVLVFEVELLEIL</sequence>
<evidence type="ECO:0000256" key="4">
    <source>
        <dbReference type="ARBA" id="ARBA00023235"/>
    </source>
</evidence>
<dbReference type="InterPro" id="IPR001179">
    <property type="entry name" value="PPIase_FKBP_dom"/>
</dbReference>
<dbReference type="STRING" id="243090.RB10129"/>
<keyword evidence="10" id="KW-1185">Reference proteome</keyword>
<evidence type="ECO:0000313" key="9">
    <source>
        <dbReference type="EMBL" id="CAD76647.1"/>
    </source>
</evidence>
<keyword evidence="3 5" id="KW-0697">Rotamase</keyword>
<feature type="domain" description="PPIase FKBP-type" evidence="8">
    <location>
        <begin position="152"/>
        <end position="238"/>
    </location>
</feature>
<dbReference type="PROSITE" id="PS50059">
    <property type="entry name" value="FKBP_PPIASE"/>
    <property type="match status" value="1"/>
</dbReference>
<dbReference type="KEGG" id="rba:RB10129"/>
<dbReference type="HOGENOM" id="CLU_013615_0_1_0"/>
<dbReference type="OrthoDB" id="280278at2"/>
<evidence type="ECO:0000256" key="1">
    <source>
        <dbReference type="ARBA" id="ARBA00000971"/>
    </source>
</evidence>
<dbReference type="Gene3D" id="1.10.287.460">
    <property type="entry name" value="Peptidyl-prolyl cis-trans isomerase, FKBP-type, N-terminal domain"/>
    <property type="match status" value="1"/>
</dbReference>
<dbReference type="SUPFAM" id="SSF54534">
    <property type="entry name" value="FKBP-like"/>
    <property type="match status" value="1"/>
</dbReference>
<evidence type="ECO:0000259" key="8">
    <source>
        <dbReference type="PROSITE" id="PS50059"/>
    </source>
</evidence>
<dbReference type="Pfam" id="PF00254">
    <property type="entry name" value="FKBP_C"/>
    <property type="match status" value="1"/>
</dbReference>
<dbReference type="FunCoup" id="Q7UKI6">
    <property type="interactions" value="388"/>
</dbReference>
<gene>
    <name evidence="9" type="primary">mip</name>
    <name evidence="9" type="ordered locus">RB10129</name>
</gene>
<feature type="signal peptide" evidence="7">
    <location>
        <begin position="1"/>
        <end position="24"/>
    </location>
</feature>
<dbReference type="Pfam" id="PF01346">
    <property type="entry name" value="FKBP_N"/>
    <property type="match status" value="1"/>
</dbReference>
<comment type="similarity">
    <text evidence="2 6">Belongs to the FKBP-type PPIase family.</text>
</comment>
<evidence type="ECO:0000256" key="7">
    <source>
        <dbReference type="SAM" id="SignalP"/>
    </source>
</evidence>
<keyword evidence="4 5" id="KW-0413">Isomerase</keyword>
<dbReference type="InParanoid" id="Q7UKI6"/>
<evidence type="ECO:0000313" key="10">
    <source>
        <dbReference type="Proteomes" id="UP000001025"/>
    </source>
</evidence>
<keyword evidence="7" id="KW-0732">Signal</keyword>
<dbReference type="EnsemblBacteria" id="CAD76647">
    <property type="protein sequence ID" value="CAD76647"/>
    <property type="gene ID" value="RB10129"/>
</dbReference>
<evidence type="ECO:0000256" key="2">
    <source>
        <dbReference type="ARBA" id="ARBA00006577"/>
    </source>
</evidence>
<name>Q7UKI6_RHOBA</name>
<organism evidence="9 10">
    <name type="scientific">Rhodopirellula baltica (strain DSM 10527 / NCIMB 13988 / SH1)</name>
    <dbReference type="NCBI Taxonomy" id="243090"/>
    <lineage>
        <taxon>Bacteria</taxon>
        <taxon>Pseudomonadati</taxon>
        <taxon>Planctomycetota</taxon>
        <taxon>Planctomycetia</taxon>
        <taxon>Pirellulales</taxon>
        <taxon>Pirellulaceae</taxon>
        <taxon>Rhodopirellula</taxon>
    </lineage>
</organism>
<dbReference type="Proteomes" id="UP000001025">
    <property type="component" value="Chromosome"/>
</dbReference>
<dbReference type="GO" id="GO:0003755">
    <property type="term" value="F:peptidyl-prolyl cis-trans isomerase activity"/>
    <property type="evidence" value="ECO:0000318"/>
    <property type="project" value="GO_Central"/>
</dbReference>
<reference evidence="9 10" key="1">
    <citation type="journal article" date="2003" name="Proc. Natl. Acad. Sci. U.S.A.">
        <title>Complete genome sequence of the marine planctomycete Pirellula sp. strain 1.</title>
        <authorList>
            <person name="Gloeckner F.O."/>
            <person name="Kube M."/>
            <person name="Bauer M."/>
            <person name="Teeling H."/>
            <person name="Lombardot T."/>
            <person name="Ludwig W."/>
            <person name="Gade D."/>
            <person name="Beck A."/>
            <person name="Borzym K."/>
            <person name="Heitmann K."/>
            <person name="Rabus R."/>
            <person name="Schlesner H."/>
            <person name="Amann R."/>
            <person name="Reinhardt R."/>
        </authorList>
    </citation>
    <scope>NUCLEOTIDE SEQUENCE [LARGE SCALE GENOMIC DNA]</scope>
    <source>
        <strain evidence="10">DSM 10527 / NCIMB 13988 / SH1</strain>
    </source>
</reference>
<dbReference type="GO" id="GO:0006457">
    <property type="term" value="P:protein folding"/>
    <property type="evidence" value="ECO:0007669"/>
    <property type="project" value="InterPro"/>
</dbReference>
<proteinExistence type="inferred from homology"/>
<dbReference type="Gene3D" id="3.10.50.40">
    <property type="match status" value="1"/>
</dbReference>
<dbReference type="InterPro" id="IPR046357">
    <property type="entry name" value="PPIase_dom_sf"/>
</dbReference>
<dbReference type="FunFam" id="3.10.50.40:FF:000006">
    <property type="entry name" value="Peptidyl-prolyl cis-trans isomerase"/>
    <property type="match status" value="1"/>
</dbReference>
<evidence type="ECO:0000256" key="5">
    <source>
        <dbReference type="PROSITE-ProRule" id="PRU00277"/>
    </source>
</evidence>
<dbReference type="PANTHER" id="PTHR43811:SF19">
    <property type="entry name" value="39 KDA FK506-BINDING NUCLEAR PROTEIN"/>
    <property type="match status" value="1"/>
</dbReference>
<feature type="chain" id="PRO_5004292270" description="Peptidyl-prolyl cis-trans isomerase" evidence="7">
    <location>
        <begin position="25"/>
        <end position="238"/>
    </location>
</feature>
<dbReference type="InterPro" id="IPR000774">
    <property type="entry name" value="PPIase_FKBP_N"/>
</dbReference>
<dbReference type="EMBL" id="BX294150">
    <property type="protein sequence ID" value="CAD76647.1"/>
    <property type="molecule type" value="Genomic_DNA"/>
</dbReference>
<dbReference type="PATRIC" id="fig|243090.15.peg.4887"/>
<accession>Q7UKI6</accession>
<evidence type="ECO:0000256" key="6">
    <source>
        <dbReference type="RuleBase" id="RU003915"/>
    </source>
</evidence>